<evidence type="ECO:0000256" key="2">
    <source>
        <dbReference type="SAM" id="Coils"/>
    </source>
</evidence>
<dbReference type="InterPro" id="IPR058792">
    <property type="entry name" value="Beta-barrel_RND_2"/>
</dbReference>
<evidence type="ECO:0000313" key="5">
    <source>
        <dbReference type="EMBL" id="GAA3542922.1"/>
    </source>
</evidence>
<keyword evidence="6" id="KW-1185">Reference proteome</keyword>
<keyword evidence="2" id="KW-0175">Coiled coil</keyword>
<feature type="coiled-coil region" evidence="2">
    <location>
        <begin position="105"/>
        <end position="198"/>
    </location>
</feature>
<feature type="domain" description="CusB-like beta-barrel" evidence="4">
    <location>
        <begin position="230"/>
        <end position="273"/>
    </location>
</feature>
<dbReference type="PANTHER" id="PTHR30367">
    <property type="entry name" value="P-HYDROXYBENZOIC ACID EFFLUX PUMP SUBUNIT AAEA-RELATED"/>
    <property type="match status" value="1"/>
</dbReference>
<dbReference type="Pfam" id="PF25917">
    <property type="entry name" value="BSH_RND"/>
    <property type="match status" value="1"/>
</dbReference>
<evidence type="ECO:0000256" key="1">
    <source>
        <dbReference type="ARBA" id="ARBA00009477"/>
    </source>
</evidence>
<evidence type="ECO:0000259" key="4">
    <source>
        <dbReference type="Pfam" id="PF25954"/>
    </source>
</evidence>
<feature type="domain" description="Multidrug resistance protein MdtA-like barrel-sandwich hybrid" evidence="3">
    <location>
        <begin position="45"/>
        <end position="226"/>
    </location>
</feature>
<reference evidence="6" key="1">
    <citation type="journal article" date="2019" name="Int. J. Syst. Evol. Microbiol.">
        <title>The Global Catalogue of Microorganisms (GCM) 10K type strain sequencing project: providing services to taxonomists for standard genome sequencing and annotation.</title>
        <authorList>
            <consortium name="The Broad Institute Genomics Platform"/>
            <consortium name="The Broad Institute Genome Sequencing Center for Infectious Disease"/>
            <person name="Wu L."/>
            <person name="Ma J."/>
        </authorList>
    </citation>
    <scope>NUCLEOTIDE SEQUENCE [LARGE SCALE GENOMIC DNA]</scope>
    <source>
        <strain evidence="6">JCM 17110</strain>
    </source>
</reference>
<name>A0ABP6W191_9GAMM</name>
<dbReference type="SUPFAM" id="SSF111369">
    <property type="entry name" value="HlyD-like secretion proteins"/>
    <property type="match status" value="2"/>
</dbReference>
<gene>
    <name evidence="5" type="ORF">GCM10022394_23580</name>
</gene>
<dbReference type="Gene3D" id="2.40.30.170">
    <property type="match status" value="1"/>
</dbReference>
<dbReference type="RefSeq" id="WP_344958226.1">
    <property type="nucleotide sequence ID" value="NZ_BAABCX010000003.1"/>
</dbReference>
<accession>A0ABP6W191</accession>
<evidence type="ECO:0000313" key="6">
    <source>
        <dbReference type="Proteomes" id="UP001500795"/>
    </source>
</evidence>
<dbReference type="PANTHER" id="PTHR30367:SF6">
    <property type="entry name" value="SECRETION PROTEIN-RELATED"/>
    <property type="match status" value="1"/>
</dbReference>
<proteinExistence type="inferred from homology"/>
<organism evidence="5 6">
    <name type="scientific">Zobellella aerophila</name>
    <dbReference type="NCBI Taxonomy" id="870480"/>
    <lineage>
        <taxon>Bacteria</taxon>
        <taxon>Pseudomonadati</taxon>
        <taxon>Pseudomonadota</taxon>
        <taxon>Gammaproteobacteria</taxon>
        <taxon>Aeromonadales</taxon>
        <taxon>Aeromonadaceae</taxon>
        <taxon>Zobellella</taxon>
    </lineage>
</organism>
<dbReference type="InterPro" id="IPR050393">
    <property type="entry name" value="MFP_Efflux_Pump"/>
</dbReference>
<dbReference type="Gene3D" id="2.40.50.100">
    <property type="match status" value="1"/>
</dbReference>
<comment type="caution">
    <text evidence="5">The sequence shown here is derived from an EMBL/GenBank/DDBJ whole genome shotgun (WGS) entry which is preliminary data.</text>
</comment>
<dbReference type="EMBL" id="BAABCX010000003">
    <property type="protein sequence ID" value="GAA3542922.1"/>
    <property type="molecule type" value="Genomic_DNA"/>
</dbReference>
<evidence type="ECO:0000259" key="3">
    <source>
        <dbReference type="Pfam" id="PF25917"/>
    </source>
</evidence>
<dbReference type="InterPro" id="IPR058625">
    <property type="entry name" value="MdtA-like_BSH"/>
</dbReference>
<comment type="similarity">
    <text evidence="1">Belongs to the membrane fusion protein (MFP) (TC 8.A.1) family.</text>
</comment>
<dbReference type="Proteomes" id="UP001500795">
    <property type="component" value="Unassembled WGS sequence"/>
</dbReference>
<protein>
    <submittedName>
        <fullName evidence="5">HlyD family secretion protein</fullName>
    </submittedName>
</protein>
<sequence>MTPEQSFSRWVRGALLAFFLLFAYFILADNYMPMTPQAQVQRFVAPVAARVAGQVSRVYVENNQHVEAGTLLFEVDDSDYRLAEQQAELKLALARVEQGRLGAARQAAEATLQQERIQADELSREARRVGRLHRQGHMSVQQREQAASRAEQAQSRLRAIEARLGETVQAGKAGEVQLRQAENALSQARLALSRTRVRAEVSGKIGNLQLQEGTYTQVGQPLLALVSDQAWVTADLREKSLRHVAGGTPVDIVFDALPGQIFSGRISNIDSGVRDGQQLADGRLAQPANSDRWVRDAQRLRTHIRLEQDWPPLATGAKATVQLYPSDNLLLRGLGRMQAWLVSQLRYLY</sequence>
<dbReference type="Pfam" id="PF25954">
    <property type="entry name" value="Beta-barrel_RND_2"/>
    <property type="match status" value="1"/>
</dbReference>